<feature type="compositionally biased region" description="Polar residues" evidence="1">
    <location>
        <begin position="1178"/>
        <end position="1188"/>
    </location>
</feature>
<feature type="compositionally biased region" description="Polar residues" evidence="1">
    <location>
        <begin position="1556"/>
        <end position="1571"/>
    </location>
</feature>
<feature type="compositionally biased region" description="Polar residues" evidence="1">
    <location>
        <begin position="535"/>
        <end position="556"/>
    </location>
</feature>
<feature type="region of interest" description="Disordered" evidence="1">
    <location>
        <begin position="534"/>
        <end position="625"/>
    </location>
</feature>
<dbReference type="Proteomes" id="UP000782241">
    <property type="component" value="Unassembled WGS sequence"/>
</dbReference>
<feature type="compositionally biased region" description="Pro residues" evidence="1">
    <location>
        <begin position="69"/>
        <end position="81"/>
    </location>
</feature>
<feature type="compositionally biased region" description="Polar residues" evidence="1">
    <location>
        <begin position="1210"/>
        <end position="1225"/>
    </location>
</feature>
<feature type="compositionally biased region" description="Polar residues" evidence="1">
    <location>
        <begin position="1437"/>
        <end position="1446"/>
    </location>
</feature>
<feature type="region of interest" description="Disordered" evidence="1">
    <location>
        <begin position="644"/>
        <end position="755"/>
    </location>
</feature>
<evidence type="ECO:0000313" key="3">
    <source>
        <dbReference type="Proteomes" id="UP000782241"/>
    </source>
</evidence>
<feature type="compositionally biased region" description="Basic residues" evidence="1">
    <location>
        <begin position="737"/>
        <end position="746"/>
    </location>
</feature>
<feature type="compositionally biased region" description="Polar residues" evidence="1">
    <location>
        <begin position="594"/>
        <end position="609"/>
    </location>
</feature>
<accession>A0A9P7HH86</accession>
<feature type="compositionally biased region" description="Basic and acidic residues" evidence="1">
    <location>
        <begin position="702"/>
        <end position="713"/>
    </location>
</feature>
<feature type="compositionally biased region" description="Basic and acidic residues" evidence="1">
    <location>
        <begin position="557"/>
        <end position="567"/>
    </location>
</feature>
<feature type="compositionally biased region" description="Basic and acidic residues" evidence="1">
    <location>
        <begin position="484"/>
        <end position="496"/>
    </location>
</feature>
<feature type="compositionally biased region" description="Basic residues" evidence="1">
    <location>
        <begin position="1327"/>
        <end position="1343"/>
    </location>
</feature>
<evidence type="ECO:0000313" key="2">
    <source>
        <dbReference type="EMBL" id="KAG5664737.1"/>
    </source>
</evidence>
<proteinExistence type="predicted"/>
<feature type="region of interest" description="Disordered" evidence="1">
    <location>
        <begin position="400"/>
        <end position="521"/>
    </location>
</feature>
<feature type="region of interest" description="Disordered" evidence="1">
    <location>
        <begin position="1049"/>
        <end position="1084"/>
    </location>
</feature>
<feature type="region of interest" description="Disordered" evidence="1">
    <location>
        <begin position="1116"/>
        <end position="1729"/>
    </location>
</feature>
<keyword evidence="3" id="KW-1185">Reference proteome</keyword>
<gene>
    <name evidence="2" type="ORF">KAF25_008471</name>
</gene>
<feature type="compositionally biased region" description="Basic and acidic residues" evidence="1">
    <location>
        <begin position="1153"/>
        <end position="1162"/>
    </location>
</feature>
<feature type="compositionally biased region" description="Polar residues" evidence="1">
    <location>
        <begin position="1346"/>
        <end position="1368"/>
    </location>
</feature>
<feature type="compositionally biased region" description="Polar residues" evidence="1">
    <location>
        <begin position="714"/>
        <end position="726"/>
    </location>
</feature>
<dbReference type="EMBL" id="JAGPUO010000002">
    <property type="protein sequence ID" value="KAG5664737.1"/>
    <property type="molecule type" value="Genomic_DNA"/>
</dbReference>
<reference evidence="2" key="1">
    <citation type="submission" date="2021-04" db="EMBL/GenBank/DDBJ databases">
        <title>Draft genome of Fusarium avenaceum strain F156N33, isolated from an atmospheric sample in Virginia.</title>
        <authorList>
            <person name="Yang S."/>
            <person name="Vinatzer B.A."/>
            <person name="Coleman J."/>
        </authorList>
    </citation>
    <scope>NUCLEOTIDE SEQUENCE</scope>
    <source>
        <strain evidence="2">F156N33</strain>
    </source>
</reference>
<feature type="region of interest" description="Disordered" evidence="1">
    <location>
        <begin position="61"/>
        <end position="91"/>
    </location>
</feature>
<feature type="compositionally biased region" description="Basic and acidic residues" evidence="1">
    <location>
        <begin position="458"/>
        <end position="468"/>
    </location>
</feature>
<comment type="caution">
    <text evidence="2">The sequence shown here is derived from an EMBL/GenBank/DDBJ whole genome shotgun (WGS) entry which is preliminary data.</text>
</comment>
<feature type="compositionally biased region" description="Basic and acidic residues" evidence="1">
    <location>
        <begin position="1189"/>
        <end position="1204"/>
    </location>
</feature>
<organism evidence="2 3">
    <name type="scientific">Fusarium avenaceum</name>
    <dbReference type="NCBI Taxonomy" id="40199"/>
    <lineage>
        <taxon>Eukaryota</taxon>
        <taxon>Fungi</taxon>
        <taxon>Dikarya</taxon>
        <taxon>Ascomycota</taxon>
        <taxon>Pezizomycotina</taxon>
        <taxon>Sordariomycetes</taxon>
        <taxon>Hypocreomycetidae</taxon>
        <taxon>Hypocreales</taxon>
        <taxon>Nectriaceae</taxon>
        <taxon>Fusarium</taxon>
        <taxon>Fusarium tricinctum species complex</taxon>
    </lineage>
</organism>
<feature type="compositionally biased region" description="Polar residues" evidence="1">
    <location>
        <begin position="1049"/>
        <end position="1058"/>
    </location>
</feature>
<feature type="compositionally biased region" description="Basic residues" evidence="1">
    <location>
        <begin position="1633"/>
        <end position="1643"/>
    </location>
</feature>
<name>A0A9P7HH86_9HYPO</name>
<protein>
    <submittedName>
        <fullName evidence="2">Uncharacterized protein</fullName>
    </submittedName>
</protein>
<feature type="region of interest" description="Disordered" evidence="1">
    <location>
        <begin position="350"/>
        <end position="374"/>
    </location>
</feature>
<feature type="compositionally biased region" description="Polar residues" evidence="1">
    <location>
        <begin position="1389"/>
        <end position="1403"/>
    </location>
</feature>
<evidence type="ECO:0000256" key="1">
    <source>
        <dbReference type="SAM" id="MobiDB-lite"/>
    </source>
</evidence>
<feature type="compositionally biased region" description="Polar residues" evidence="1">
    <location>
        <begin position="568"/>
        <end position="584"/>
    </location>
</feature>
<sequence length="1729" mass="189824">MTLKTKITGLSSLFKEGVAFITSIRTYLNSVFIRKQNTRLTKFPTNASILRVRIMAESQSDPIGGLPPTGLPPGPHPPGSSPPLARDQEPDRVLAKDQPPNLREAFHEFYPNGLPNVYRMLQTPGAKGVPQTYLENYLPVGFYNNPRIEAGAVFSTQNGTRPFRYVEHLLSQRRIHLWSKDEVQSVCNSLRKLYWENMKIMRKPYSWDSLWLYFDACDIYNYGALNLWNVLNQLYDENRMIYVDVAKEKAIETGRWADQWLGGEDNYKKLLQWDETKGPVLRVLTDGDLGTLGSINDAELVLFVTNALKHRRSLLLSPEKLRLDAKPNHLMTSCSDKNLENWLAGQRIFEPSGLPAPPKVQSHHGSPNSKNAPAPYMMHSGEHYYQSENGQRVSSAVEALHQSAAAAGPTAHESSQAVSTAPIEMCSTTSWETLHAPPKSRSKSTEPTVSYSAPDLRVSNEESDREAGLLDVSGSNAHAGSHGANERYESDTDTPTKVRKRGRGNPRATKGDRKATVTASLPGSALLRYSALAPASTQTGNDSQQATQATPSPSKENQGRQDGEIRGTESQASTTKDSQKSQRPNRVLARSGFHDQQGTQYLDNTNTFNRPPRVYPNPHNNSISFPDEAGLLQQNEVHAPLGTTFHHSGKLNHPLQGGYVTPQHSFGGANGLGNRHPNVQQPPMPQKGLTPNRGRNSSTSSRFDRFENNDSRWSHQNQENFNGTNPGLNRGGYQRGGGRKNRRGGHNSRNATAPVMQPHIGPEFVQKKRDGTPWRDQWRRGGSDLIQVTCENVQNGLTIKDYVHCSCQMCEARNRSVHIIAEAYQDIPQADMLTRIKFGLSERYGFVEEVYPLPSKEPGRFIARFADSSSVGEALTMGGGNMPEQGIHVIFSPALRSKWTLSAQAPTRVLACQSAKQHSSTTQFSPYPFGLSVPANALGISTATTMVPGMIYPPLANPVQTYNPQNWPKIGGHRTLSGFVQPPKFEHPPAIRYPMTNPQHPGPGKPTLGSAQFPAPATVEMEKNITLLDEPLQTKPPAEEALDDIHQLSQCTSDSPGSDGSKCTGRKARVSLPNTPTKSPHGRHELSITTANYPILKKDTSMGEDATAKLDSNLENKLESREGASTAPRPQAVSASGVVSKEGTHHRAPSAFTEHEIKERRQAWAKISMPLNLRRPKSSTPTKSNNGNTKDENLKVPNLDKHEANVVGSERSTTPTQNVTFTPDTGSVYEPSPEKPENKAPPQQARSPPSDTRLIAPAAEQVMSPDKTRQHENEATEAIAESSLTESPAHKDGQPNQTEVPEHHGQDSSLHVSHSASHLEDASGTQRKGRFVKNNRSKKKKAKQNLISQSNASDYNIHQQTQPSSSAPRTEHMVPRISQLDGSEKMLSSAPTNQYESQESGLSSPIKRHHEDIELRSASGSFKRSKKDEIIHVPASGHSQIQQNSFDESDSPDEDARGRKGFRVGRGGSLRMSKQRRPRAIMPGSVLAQQHFEADTPPPSSDFAFQCKSHTVSSSPVVRGADNGAASRLNPQAQEFVSPPRPADFNKQLAVEPSDTETSGSCTLDGSATHTPKQEKSSKTGLRNTKTPLRDDFVISTVTDTTPKHRRALSEVVQKDSLKKGKGQGSQKEVKKTPSKNSKRGKGKERAVTVSAKPEKTETKSQMTQGTPRTPEHQETKGKKPGLINDDWPTLPASRDRAQSKPQTPSIWGAKTKTTGDDGSIGQGSPVTK</sequence>